<evidence type="ECO:0000313" key="2">
    <source>
        <dbReference type="EMBL" id="QIF95209.1"/>
    </source>
</evidence>
<dbReference type="GO" id="GO:0003677">
    <property type="term" value="F:DNA binding"/>
    <property type="evidence" value="ECO:0007669"/>
    <property type="project" value="InterPro"/>
</dbReference>
<keyword evidence="3" id="KW-1185">Reference proteome</keyword>
<dbReference type="InterPro" id="IPR010093">
    <property type="entry name" value="SinI_DNA-bd"/>
</dbReference>
<gene>
    <name evidence="2" type="ORF">GTH24_15475</name>
</gene>
<dbReference type="NCBIfam" id="TIGR01764">
    <property type="entry name" value="excise"/>
    <property type="match status" value="1"/>
</dbReference>
<proteinExistence type="predicted"/>
<evidence type="ECO:0000259" key="1">
    <source>
        <dbReference type="Pfam" id="PF12728"/>
    </source>
</evidence>
<organism evidence="2 3">
    <name type="scientific">Proteus vulgaris</name>
    <dbReference type="NCBI Taxonomy" id="585"/>
    <lineage>
        <taxon>Bacteria</taxon>
        <taxon>Pseudomonadati</taxon>
        <taxon>Pseudomonadota</taxon>
        <taxon>Gammaproteobacteria</taxon>
        <taxon>Enterobacterales</taxon>
        <taxon>Morganellaceae</taxon>
        <taxon>Proteus</taxon>
    </lineage>
</organism>
<reference evidence="2 3" key="1">
    <citation type="submission" date="2020-01" db="EMBL/GenBank/DDBJ databases">
        <title>The genomic epidemiology of tigecycline resistance gene tet(X) variants in a swine farm in China.</title>
        <authorList>
            <person name="Peng K."/>
            <person name="Li R."/>
        </authorList>
    </citation>
    <scope>NUCLEOTIDE SEQUENCE [LARGE SCALE GENOMIC DNA]</scope>
    <source>
        <strain evidence="2 3">ZN3</strain>
    </source>
</reference>
<dbReference type="InterPro" id="IPR041657">
    <property type="entry name" value="HTH_17"/>
</dbReference>
<protein>
    <submittedName>
        <fullName evidence="2">Helix-turn-helix domain-containing protein</fullName>
    </submittedName>
</protein>
<sequence>MKDEILKTSEAAKELKTTPRTVAYLISKGELKGRKVGRGYRTTRSAVLDYINSPEQTHDANKDNLNGGRLCQSNNETEYGTVISLHRQGRELENLLAQKTRSKRRSCMTN</sequence>
<name>A0A6G6SQ75_PROVU</name>
<accession>A0A6G6SQ75</accession>
<dbReference type="AlphaFoldDB" id="A0A6G6SQ75"/>
<dbReference type="Proteomes" id="UP000503287">
    <property type="component" value="Chromosome"/>
</dbReference>
<feature type="domain" description="Helix-turn-helix" evidence="1">
    <location>
        <begin position="6"/>
        <end position="53"/>
    </location>
</feature>
<dbReference type="RefSeq" id="WP_164526671.1">
    <property type="nucleotide sequence ID" value="NZ_CP047344.1"/>
</dbReference>
<evidence type="ECO:0000313" key="3">
    <source>
        <dbReference type="Proteomes" id="UP000503287"/>
    </source>
</evidence>
<dbReference type="EMBL" id="CP047344">
    <property type="protein sequence ID" value="QIF95209.1"/>
    <property type="molecule type" value="Genomic_DNA"/>
</dbReference>
<dbReference type="Pfam" id="PF12728">
    <property type="entry name" value="HTH_17"/>
    <property type="match status" value="1"/>
</dbReference>